<reference evidence="1 2" key="1">
    <citation type="submission" date="2019-08" db="EMBL/GenBank/DDBJ databases">
        <authorList>
            <person name="Guy L."/>
        </authorList>
    </citation>
    <scope>NUCLEOTIDE SEQUENCE [LARGE SCALE GENOMIC DNA]</scope>
    <source>
        <strain evidence="1 2">SGT-108</strain>
    </source>
</reference>
<gene>
    <name evidence="1" type="ORF">AQUSIP_13070</name>
</gene>
<proteinExistence type="predicted"/>
<evidence type="ECO:0000313" key="2">
    <source>
        <dbReference type="Proteomes" id="UP000324194"/>
    </source>
</evidence>
<evidence type="ECO:0000313" key="1">
    <source>
        <dbReference type="EMBL" id="VVC76006.1"/>
    </source>
</evidence>
<sequence length="75" mass="8683">MTFSEFKCWFDGFCHAINKRPTAEQWEMIKEKLENVSAHTRTTFVTEMNQCQNLPVYAPYCHTPNIDDGGHAVCL</sequence>
<name>A0A5E4PI38_9COXI</name>
<dbReference type="Proteomes" id="UP000324194">
    <property type="component" value="Chromosome 1"/>
</dbReference>
<keyword evidence="2" id="KW-1185">Reference proteome</keyword>
<accession>A0A5E4PI38</accession>
<dbReference type="EMBL" id="LR699119">
    <property type="protein sequence ID" value="VVC76006.1"/>
    <property type="molecule type" value="Genomic_DNA"/>
</dbReference>
<dbReference type="AlphaFoldDB" id="A0A5E4PI38"/>
<dbReference type="KEGG" id="asip:AQUSIP_13070"/>
<organism evidence="1 2">
    <name type="scientific">Aquicella siphonis</name>
    <dbReference type="NCBI Taxonomy" id="254247"/>
    <lineage>
        <taxon>Bacteria</taxon>
        <taxon>Pseudomonadati</taxon>
        <taxon>Pseudomonadota</taxon>
        <taxon>Gammaproteobacteria</taxon>
        <taxon>Legionellales</taxon>
        <taxon>Coxiellaceae</taxon>
        <taxon>Aquicella</taxon>
    </lineage>
</organism>
<protein>
    <submittedName>
        <fullName evidence="1">Uncharacterized protein</fullName>
    </submittedName>
</protein>